<keyword evidence="2" id="KW-1185">Reference proteome</keyword>
<gene>
    <name evidence="1" type="ORF">AVEN_170502_1</name>
</gene>
<accession>A0A4Y2BZ08</accession>
<reference evidence="1 2" key="1">
    <citation type="journal article" date="2019" name="Sci. Rep.">
        <title>Orb-weaving spider Araneus ventricosus genome elucidates the spidroin gene catalogue.</title>
        <authorList>
            <person name="Kono N."/>
            <person name="Nakamura H."/>
            <person name="Ohtoshi R."/>
            <person name="Moran D.A.P."/>
            <person name="Shinohara A."/>
            <person name="Yoshida Y."/>
            <person name="Fujiwara M."/>
            <person name="Mori M."/>
            <person name="Tomita M."/>
            <person name="Arakawa K."/>
        </authorList>
    </citation>
    <scope>NUCLEOTIDE SEQUENCE [LARGE SCALE GENOMIC DNA]</scope>
</reference>
<evidence type="ECO:0000313" key="2">
    <source>
        <dbReference type="Proteomes" id="UP000499080"/>
    </source>
</evidence>
<comment type="caution">
    <text evidence="1">The sequence shown here is derived from an EMBL/GenBank/DDBJ whole genome shotgun (WGS) entry which is preliminary data.</text>
</comment>
<dbReference type="AlphaFoldDB" id="A0A4Y2BZ08"/>
<dbReference type="Proteomes" id="UP000499080">
    <property type="component" value="Unassembled WGS sequence"/>
</dbReference>
<evidence type="ECO:0000313" key="1">
    <source>
        <dbReference type="EMBL" id="GBL97392.1"/>
    </source>
</evidence>
<organism evidence="1 2">
    <name type="scientific">Araneus ventricosus</name>
    <name type="common">Orbweaver spider</name>
    <name type="synonym">Epeira ventricosa</name>
    <dbReference type="NCBI Taxonomy" id="182803"/>
    <lineage>
        <taxon>Eukaryota</taxon>
        <taxon>Metazoa</taxon>
        <taxon>Ecdysozoa</taxon>
        <taxon>Arthropoda</taxon>
        <taxon>Chelicerata</taxon>
        <taxon>Arachnida</taxon>
        <taxon>Araneae</taxon>
        <taxon>Araneomorphae</taxon>
        <taxon>Entelegynae</taxon>
        <taxon>Araneoidea</taxon>
        <taxon>Araneidae</taxon>
        <taxon>Araneus</taxon>
    </lineage>
</organism>
<protein>
    <submittedName>
        <fullName evidence="1">Uncharacterized protein</fullName>
    </submittedName>
</protein>
<dbReference type="EMBL" id="BGPR01000129">
    <property type="protein sequence ID" value="GBL97392.1"/>
    <property type="molecule type" value="Genomic_DNA"/>
</dbReference>
<name>A0A4Y2BZ08_ARAVE</name>
<sequence length="107" mass="12395">MSNKYIAETGFQTCRKVRVHPDDLDSQRWEMSEMLPRHENSQNSYRKASFHINARTPNANRCCAMQSHFKVRLTLWRSTSSDLGATLLLERQQLLDLFGACVATTFE</sequence>
<proteinExistence type="predicted"/>